<dbReference type="InterPro" id="IPR021804">
    <property type="entry name" value="DUF3375"/>
</dbReference>
<evidence type="ECO:0000313" key="2">
    <source>
        <dbReference type="Proteomes" id="UP001165524"/>
    </source>
</evidence>
<dbReference type="Proteomes" id="UP001165524">
    <property type="component" value="Unassembled WGS sequence"/>
</dbReference>
<name>A0ABT0E6W2_9GAMM</name>
<evidence type="ECO:0000313" key="1">
    <source>
        <dbReference type="EMBL" id="MCK0537551.1"/>
    </source>
</evidence>
<gene>
    <name evidence="1" type="ORF">MU846_07490</name>
</gene>
<sequence length="122" mass="13460">MATNNIQQRTRKYISARRHHPAWLLLASPRAPLVLGCLTTLFEFADDGVAEADALQALSEMLADYAAQDEYDIAPDNLQTVGEDRAPSFIKQQSVQSTLNSVSRTQPQIVSTANFLKLSIGR</sequence>
<dbReference type="EMBL" id="JALKII010000004">
    <property type="protein sequence ID" value="MCK0537551.1"/>
    <property type="molecule type" value="Genomic_DNA"/>
</dbReference>
<protein>
    <submittedName>
        <fullName evidence="1">DUF3375 domain-containing protein</fullName>
    </submittedName>
</protein>
<accession>A0ABT0E6W2</accession>
<dbReference type="Pfam" id="PF11855">
    <property type="entry name" value="DUF3375"/>
    <property type="match status" value="1"/>
</dbReference>
<comment type="caution">
    <text evidence="1">The sequence shown here is derived from an EMBL/GenBank/DDBJ whole genome shotgun (WGS) entry which is preliminary data.</text>
</comment>
<proteinExistence type="predicted"/>
<keyword evidence="2" id="KW-1185">Reference proteome</keyword>
<reference evidence="1" key="1">
    <citation type="submission" date="2022-04" db="EMBL/GenBank/DDBJ databases">
        <title>Alcanivorax sp. CY1518 draft genome sequence.</title>
        <authorList>
            <person name="Zhao G."/>
            <person name="An M."/>
        </authorList>
    </citation>
    <scope>NUCLEOTIDE SEQUENCE</scope>
    <source>
        <strain evidence="1">CY1518</strain>
    </source>
</reference>
<organism evidence="1 2">
    <name type="scientific">Alcanivorax quisquiliarum</name>
    <dbReference type="NCBI Taxonomy" id="2933565"/>
    <lineage>
        <taxon>Bacteria</taxon>
        <taxon>Pseudomonadati</taxon>
        <taxon>Pseudomonadota</taxon>
        <taxon>Gammaproteobacteria</taxon>
        <taxon>Oceanospirillales</taxon>
        <taxon>Alcanivoracaceae</taxon>
        <taxon>Alcanivorax</taxon>
    </lineage>
</organism>
<dbReference type="RefSeq" id="WP_246951254.1">
    <property type="nucleotide sequence ID" value="NZ_JALKII010000004.1"/>
</dbReference>